<evidence type="ECO:0000259" key="4">
    <source>
        <dbReference type="Pfam" id="PF26335"/>
    </source>
</evidence>
<evidence type="ECO:0000256" key="2">
    <source>
        <dbReference type="SAM" id="SignalP"/>
    </source>
</evidence>
<dbReference type="SUPFAM" id="SSF56601">
    <property type="entry name" value="beta-lactamase/transpeptidase-like"/>
    <property type="match status" value="1"/>
</dbReference>
<feature type="domain" description="Beta-lactamase-related" evidence="3">
    <location>
        <begin position="99"/>
        <end position="402"/>
    </location>
</feature>
<dbReference type="HOGENOM" id="CLU_019706_1_0_1"/>
<evidence type="ECO:0000256" key="1">
    <source>
        <dbReference type="ARBA" id="ARBA00038473"/>
    </source>
</evidence>
<dbReference type="STRING" id="348802.A0A0D2F175"/>
<dbReference type="InterPro" id="IPR058664">
    <property type="entry name" value="ARB_00930-like_C"/>
</dbReference>
<comment type="similarity">
    <text evidence="1">Belongs to the beta-lactamase family.</text>
</comment>
<dbReference type="Gene3D" id="3.40.710.10">
    <property type="entry name" value="DD-peptidase/beta-lactamase superfamily"/>
    <property type="match status" value="1"/>
</dbReference>
<evidence type="ECO:0000313" key="6">
    <source>
        <dbReference type="Proteomes" id="UP000054342"/>
    </source>
</evidence>
<dbReference type="Proteomes" id="UP000054342">
    <property type="component" value="Unassembled WGS sequence"/>
</dbReference>
<accession>A0A0D2F175</accession>
<dbReference type="GeneID" id="25331183"/>
<reference evidence="5 6" key="1">
    <citation type="submission" date="2015-01" db="EMBL/GenBank/DDBJ databases">
        <title>The Genome Sequence of Exophiala xenobiotica CBS118157.</title>
        <authorList>
            <consortium name="The Broad Institute Genomics Platform"/>
            <person name="Cuomo C."/>
            <person name="de Hoog S."/>
            <person name="Gorbushina A."/>
            <person name="Stielow B."/>
            <person name="Teixiera M."/>
            <person name="Abouelleil A."/>
            <person name="Chapman S.B."/>
            <person name="Priest M."/>
            <person name="Young S.K."/>
            <person name="Wortman J."/>
            <person name="Nusbaum C."/>
            <person name="Birren B."/>
        </authorList>
    </citation>
    <scope>NUCLEOTIDE SEQUENCE [LARGE SCALE GENOMIC DNA]</scope>
    <source>
        <strain evidence="5 6">CBS 118157</strain>
    </source>
</reference>
<evidence type="ECO:0000259" key="3">
    <source>
        <dbReference type="Pfam" id="PF00144"/>
    </source>
</evidence>
<organism evidence="5 6">
    <name type="scientific">Exophiala xenobiotica</name>
    <dbReference type="NCBI Taxonomy" id="348802"/>
    <lineage>
        <taxon>Eukaryota</taxon>
        <taxon>Fungi</taxon>
        <taxon>Dikarya</taxon>
        <taxon>Ascomycota</taxon>
        <taxon>Pezizomycotina</taxon>
        <taxon>Eurotiomycetes</taxon>
        <taxon>Chaetothyriomycetidae</taxon>
        <taxon>Chaetothyriales</taxon>
        <taxon>Herpotrichiellaceae</taxon>
        <taxon>Exophiala</taxon>
    </lineage>
</organism>
<protein>
    <submittedName>
        <fullName evidence="5">Uncharacterized protein</fullName>
    </submittedName>
</protein>
<feature type="signal peptide" evidence="2">
    <location>
        <begin position="1"/>
        <end position="26"/>
    </location>
</feature>
<dbReference type="AlphaFoldDB" id="A0A0D2F175"/>
<dbReference type="PANTHER" id="PTHR22935">
    <property type="entry name" value="PENICILLIN-BINDING PROTEIN"/>
    <property type="match status" value="1"/>
</dbReference>
<dbReference type="Pfam" id="PF00144">
    <property type="entry name" value="Beta-lactamase"/>
    <property type="match status" value="1"/>
</dbReference>
<feature type="domain" description="Beta-lactamase-like ARB-00930-like C-terminal" evidence="4">
    <location>
        <begin position="418"/>
        <end position="591"/>
    </location>
</feature>
<keyword evidence="2" id="KW-0732">Signal</keyword>
<dbReference type="InterPro" id="IPR051478">
    <property type="entry name" value="Beta-lactamase-like_AB/R"/>
</dbReference>
<dbReference type="EMBL" id="KN847321">
    <property type="protein sequence ID" value="KIW53729.1"/>
    <property type="molecule type" value="Genomic_DNA"/>
</dbReference>
<dbReference type="InterPro" id="IPR012338">
    <property type="entry name" value="Beta-lactam/transpept-like"/>
</dbReference>
<name>A0A0D2F175_9EURO</name>
<gene>
    <name evidence="5" type="ORF">PV05_09275</name>
</gene>
<dbReference type="RefSeq" id="XP_013314313.1">
    <property type="nucleotide sequence ID" value="XM_013458859.1"/>
</dbReference>
<keyword evidence="6" id="KW-1185">Reference proteome</keyword>
<dbReference type="PANTHER" id="PTHR22935:SF95">
    <property type="entry name" value="BETA-LACTAMASE-LIKE 1-RELATED"/>
    <property type="match status" value="1"/>
</dbReference>
<feature type="chain" id="PRO_5002241781" evidence="2">
    <location>
        <begin position="27"/>
        <end position="594"/>
    </location>
</feature>
<evidence type="ECO:0000313" key="5">
    <source>
        <dbReference type="EMBL" id="KIW53729.1"/>
    </source>
</evidence>
<proteinExistence type="inferred from homology"/>
<dbReference type="OrthoDB" id="6220758at2759"/>
<dbReference type="InterPro" id="IPR001466">
    <property type="entry name" value="Beta-lactam-related"/>
</dbReference>
<dbReference type="Pfam" id="PF26335">
    <property type="entry name" value="ARB_00930_C"/>
    <property type="match status" value="1"/>
</dbReference>
<sequence length="594" mass="64511">MAAMFSTLLLFIYSTVFFQCTVRASCEPEYAFYPPSYSQDTLTDTFLDIQESLNALIAQQEAINDTSLAIQIASSKETLFQFYHTSLKAEENSPANIINGSTVFRIESNTKLFVALAILQQEAKGHLNLDDSVLHYLQDLDDDKSSFDFEKITIRSLLSHTSGLPDTPADDDLLVSLSDPTVYGLPPVSNKRINSLPQCDAFSNYTVPCTEQDLLRILPQYGPVLPPHVVASYSNIGFDLLGLVLSNVTNMSYQDYISSSITRPLGLNNTSFTPPAQSAAKLPYPSAWGEVPGVDGAAGGLYSSPTDMTTFLQHCLLAHNSITPSLDWFFPMAYSVGSHSFFGFPWEIFRTSGILPDSERLMTFITKGGGGTEYYSYSIIIPAYDLVVFLVLAGELPALNAVFAAVRDRLVIGAERVAQQTLQSTYAGTYSASPSSCTSTLCAQNPQGINSSLTIALSPSRSLYISSFISNSTDTLQALLAVAGAQSGQTGTVYFSFTPMFRTLTASDPADDNQTRTGEVWRFINVIDDTGSGNATNATNVWDDYCVSNLDPLRYGGVSVNEVIFWRGTGSASANVEEIQIPAFQVVLGKEKSG</sequence>